<dbReference type="CDD" id="cd12148">
    <property type="entry name" value="fungal_TF_MHR"/>
    <property type="match status" value="1"/>
</dbReference>
<dbReference type="PANTHER" id="PTHR31944">
    <property type="entry name" value="HEME-RESPONSIVE ZINC FINGER TRANSCRIPTION FACTOR HAP1"/>
    <property type="match status" value="1"/>
</dbReference>
<keyword evidence="10" id="KW-1185">Reference proteome</keyword>
<dbReference type="GeneID" id="9529566"/>
<dbReference type="Gene3D" id="4.10.240.10">
    <property type="entry name" value="Zn(2)-C6 fungal-type DNA-binding domain"/>
    <property type="match status" value="1"/>
</dbReference>
<feature type="region of interest" description="Disordered" evidence="7">
    <location>
        <begin position="612"/>
        <end position="636"/>
    </location>
</feature>
<keyword evidence="1" id="KW-0479">Metal-binding</keyword>
<evidence type="ECO:0000256" key="7">
    <source>
        <dbReference type="SAM" id="MobiDB-lite"/>
    </source>
</evidence>
<dbReference type="EMBL" id="DS985225">
    <property type="protein sequence ID" value="EEY22447.1"/>
    <property type="molecule type" value="Genomic_DNA"/>
</dbReference>
<dbReference type="SMART" id="SM00906">
    <property type="entry name" value="Fungal_trans"/>
    <property type="match status" value="1"/>
</dbReference>
<dbReference type="InterPro" id="IPR051430">
    <property type="entry name" value="Fungal_TF_Env_Response"/>
</dbReference>
<keyword evidence="5" id="KW-0804">Transcription</keyword>
<evidence type="ECO:0000313" key="10">
    <source>
        <dbReference type="Proteomes" id="UP000008698"/>
    </source>
</evidence>
<dbReference type="eggNOG" id="ENOG502SMMJ">
    <property type="taxonomic scope" value="Eukaryota"/>
</dbReference>
<keyword evidence="2" id="KW-0862">Zinc</keyword>
<keyword evidence="3" id="KW-0805">Transcription regulation</keyword>
<dbReference type="Proteomes" id="UP000008698">
    <property type="component" value="Unassembled WGS sequence"/>
</dbReference>
<keyword evidence="6" id="KW-0539">Nucleus</keyword>
<proteinExistence type="predicted"/>
<dbReference type="OMA" id="HQPMVAR"/>
<evidence type="ECO:0000259" key="8">
    <source>
        <dbReference type="PROSITE" id="PS50048"/>
    </source>
</evidence>
<dbReference type="RefSeq" id="XP_003001512.1">
    <property type="nucleotide sequence ID" value="XM_003001466.1"/>
</dbReference>
<evidence type="ECO:0000256" key="2">
    <source>
        <dbReference type="ARBA" id="ARBA00022833"/>
    </source>
</evidence>
<evidence type="ECO:0000256" key="5">
    <source>
        <dbReference type="ARBA" id="ARBA00023163"/>
    </source>
</evidence>
<dbReference type="InterPro" id="IPR007219">
    <property type="entry name" value="XnlR_reg_dom"/>
</dbReference>
<dbReference type="InterPro" id="IPR036864">
    <property type="entry name" value="Zn2-C6_fun-type_DNA-bd_sf"/>
</dbReference>
<evidence type="ECO:0000256" key="1">
    <source>
        <dbReference type="ARBA" id="ARBA00022723"/>
    </source>
</evidence>
<dbReference type="GO" id="GO:0005634">
    <property type="term" value="C:nucleus"/>
    <property type="evidence" value="ECO:0007669"/>
    <property type="project" value="TreeGrafter"/>
</dbReference>
<dbReference type="PANTHER" id="PTHR31944:SF131">
    <property type="entry name" value="HEME-RESPONSIVE ZINC FINGER TRANSCRIPTION FACTOR HAP1"/>
    <property type="match status" value="1"/>
</dbReference>
<dbReference type="InterPro" id="IPR001138">
    <property type="entry name" value="Zn2Cys6_DnaBD"/>
</dbReference>
<dbReference type="GO" id="GO:0000978">
    <property type="term" value="F:RNA polymerase II cis-regulatory region sequence-specific DNA binding"/>
    <property type="evidence" value="ECO:0007669"/>
    <property type="project" value="TreeGrafter"/>
</dbReference>
<feature type="region of interest" description="Disordered" evidence="7">
    <location>
        <begin position="1"/>
        <end position="23"/>
    </location>
</feature>
<sequence length="775" mass="86020">MPMPTTELGGIRPSQAERKRRRPALACEQCRMRKVRCDRTMPCATCTRSRSTVCTYAPQPLTAKRPVAPRQVAPATTNPASTASDHVLPDVVRPSHVSASGSIPPHTDPGWFTSYPSNRPDHEPILTPESLPSTSPTVTALLDRVKQLEQQLNVALQKNDASRDCAAMCRDEPREDDHTHRGLVNKTRLFGPSHWANGVTMVEGIFKFLHGVEADKTSKMYQDMERCKSLGRLIKGQRVPALTSIIIGKSIPQKDLADQLVDAYLRTFESVYRVVHIPSFKAEYERYWVDPSAANESFVVLLQLCMAIGAAFQDDTFSLRTIATQWIYEAQVWLMLPCEKSKMSIVGLQILCLLHLAKNTTNVGSDLTWISAGALLRTAMYMGLHEDPKCIAKMSAFRAEMRRRLWATILEILLASSISSGGPPLISPMDYDTEPPANVDDEQLIEDAESAFPVPKPSEVYTHMSVPRAMLETFQVRLVVAKHINDIRANASYNETLRVNADLTASLQGMMRQLKKLHEAGELSSFQLRYVEYTTWRFFIVLHRPALARALRNPVYYFSRKVCVDTCLLLANSMFVAPKSLARLSSPATTRSDMDVQRLFVNCAGQLPLNNGARGDDPRHGIPTGPPRNSGFHATGAVGGGTAELRETIDAVKPWCAKRVRAGDTNMKSYLAFVWLSAQIDCFERGLSSEETDAFTVEAVETEISKCHDWLKTLAGCEETSVAGEIAFDMAQDIDFDDLGGFDKMSDWDWGDLSASQGFNSSFDVNGAFGDDNIP</sequence>
<evidence type="ECO:0000313" key="9">
    <source>
        <dbReference type="EMBL" id="EEY22447.1"/>
    </source>
</evidence>
<keyword evidence="4" id="KW-0238">DNA-binding</keyword>
<dbReference type="KEGG" id="val:VDBG_08557"/>
<dbReference type="HOGENOM" id="CLU_007091_3_0_1"/>
<gene>
    <name evidence="9" type="ORF">VDBG_08557</name>
</gene>
<dbReference type="GO" id="GO:0006351">
    <property type="term" value="P:DNA-templated transcription"/>
    <property type="evidence" value="ECO:0007669"/>
    <property type="project" value="InterPro"/>
</dbReference>
<protein>
    <recommendedName>
        <fullName evidence="8">Zn(2)-C6 fungal-type domain-containing protein</fullName>
    </recommendedName>
</protein>
<feature type="domain" description="Zn(2)-C6 fungal-type" evidence="8">
    <location>
        <begin position="26"/>
        <end position="56"/>
    </location>
</feature>
<dbReference type="PROSITE" id="PS00463">
    <property type="entry name" value="ZN2_CY6_FUNGAL_1"/>
    <property type="match status" value="1"/>
</dbReference>
<evidence type="ECO:0000256" key="4">
    <source>
        <dbReference type="ARBA" id="ARBA00023125"/>
    </source>
</evidence>
<name>C9SUD6_VERA1</name>
<feature type="compositionally biased region" description="Low complexity" evidence="7">
    <location>
        <begin position="73"/>
        <end position="84"/>
    </location>
</feature>
<evidence type="ECO:0000256" key="6">
    <source>
        <dbReference type="ARBA" id="ARBA00023242"/>
    </source>
</evidence>
<dbReference type="GO" id="GO:0008270">
    <property type="term" value="F:zinc ion binding"/>
    <property type="evidence" value="ECO:0007669"/>
    <property type="project" value="InterPro"/>
</dbReference>
<evidence type="ECO:0000256" key="3">
    <source>
        <dbReference type="ARBA" id="ARBA00023015"/>
    </source>
</evidence>
<dbReference type="PROSITE" id="PS50048">
    <property type="entry name" value="ZN2_CY6_FUNGAL_2"/>
    <property type="match status" value="1"/>
</dbReference>
<feature type="region of interest" description="Disordered" evidence="7">
    <location>
        <begin position="67"/>
        <end position="86"/>
    </location>
</feature>
<dbReference type="AlphaFoldDB" id="C9SUD6"/>
<dbReference type="CDD" id="cd00067">
    <property type="entry name" value="GAL4"/>
    <property type="match status" value="1"/>
</dbReference>
<dbReference type="Pfam" id="PF00172">
    <property type="entry name" value="Zn_clus"/>
    <property type="match status" value="1"/>
</dbReference>
<dbReference type="SMART" id="SM00066">
    <property type="entry name" value="GAL4"/>
    <property type="match status" value="1"/>
</dbReference>
<dbReference type="Pfam" id="PF04082">
    <property type="entry name" value="Fungal_trans"/>
    <property type="match status" value="1"/>
</dbReference>
<organism evidence="10">
    <name type="scientific">Verticillium alfalfae (strain VaMs.102 / ATCC MYA-4576 / FGSC 10136)</name>
    <name type="common">Verticillium wilt of alfalfa</name>
    <name type="synonym">Verticillium albo-atrum</name>
    <dbReference type="NCBI Taxonomy" id="526221"/>
    <lineage>
        <taxon>Eukaryota</taxon>
        <taxon>Fungi</taxon>
        <taxon>Dikarya</taxon>
        <taxon>Ascomycota</taxon>
        <taxon>Pezizomycotina</taxon>
        <taxon>Sordariomycetes</taxon>
        <taxon>Hypocreomycetidae</taxon>
        <taxon>Glomerellales</taxon>
        <taxon>Plectosphaerellaceae</taxon>
        <taxon>Verticillium</taxon>
    </lineage>
</organism>
<dbReference type="GO" id="GO:0001228">
    <property type="term" value="F:DNA-binding transcription activator activity, RNA polymerase II-specific"/>
    <property type="evidence" value="ECO:0007669"/>
    <property type="project" value="TreeGrafter"/>
</dbReference>
<accession>C9SUD6</accession>
<dbReference type="OrthoDB" id="4337792at2759"/>
<dbReference type="SUPFAM" id="SSF57701">
    <property type="entry name" value="Zn2/Cys6 DNA-binding domain"/>
    <property type="match status" value="1"/>
</dbReference>
<reference evidence="10" key="1">
    <citation type="journal article" date="2011" name="PLoS Pathog.">
        <title>Comparative genomics yields insights into niche adaptation of plant vascular wilt pathogens.</title>
        <authorList>
            <person name="Klosterman S.J."/>
            <person name="Subbarao K.V."/>
            <person name="Kang S."/>
            <person name="Veronese P."/>
            <person name="Gold S.E."/>
            <person name="Thomma B.P.H.J."/>
            <person name="Chen Z."/>
            <person name="Henrissat B."/>
            <person name="Lee Y.-H."/>
            <person name="Park J."/>
            <person name="Garcia-Pedrajas M.D."/>
            <person name="Barbara D.J."/>
            <person name="Anchieta A."/>
            <person name="de Jonge R."/>
            <person name="Santhanam P."/>
            <person name="Maruthachalam K."/>
            <person name="Atallah Z."/>
            <person name="Amyotte S.G."/>
            <person name="Paz Z."/>
            <person name="Inderbitzin P."/>
            <person name="Hayes R.J."/>
            <person name="Heiman D.I."/>
            <person name="Young S."/>
            <person name="Zeng Q."/>
            <person name="Engels R."/>
            <person name="Galagan J."/>
            <person name="Cuomo C.A."/>
            <person name="Dobinson K.F."/>
            <person name="Ma L.-J."/>
        </authorList>
    </citation>
    <scope>NUCLEOTIDE SEQUENCE [LARGE SCALE GENOMIC DNA]</scope>
    <source>
        <strain evidence="10">VaMs.102 / ATCC MYA-4576 / FGSC 10136</strain>
    </source>
</reference>